<accession>A0AA88R9C7</accession>
<feature type="region of interest" description="Disordered" evidence="1">
    <location>
        <begin position="1"/>
        <end position="25"/>
    </location>
</feature>
<reference evidence="2" key="1">
    <citation type="submission" date="2022-12" db="EMBL/GenBank/DDBJ databases">
        <title>Draft genome assemblies for two species of Escallonia (Escalloniales).</title>
        <authorList>
            <person name="Chanderbali A."/>
            <person name="Dervinis C."/>
            <person name="Anghel I."/>
            <person name="Soltis D."/>
            <person name="Soltis P."/>
            <person name="Zapata F."/>
        </authorList>
    </citation>
    <scope>NUCLEOTIDE SEQUENCE</scope>
    <source>
        <strain evidence="2">UCBG92.1500</strain>
        <tissue evidence="2">Leaf</tissue>
    </source>
</reference>
<evidence type="ECO:0000313" key="3">
    <source>
        <dbReference type="Proteomes" id="UP001187471"/>
    </source>
</evidence>
<sequence>SKISFSGSNDEDISVSFRPTTSDSDNALDSGDFEFSEECSSTELFEMVNAQLHAIIDAQLRRIRSHVCSFATSVAKHVSVSRLAHLEIKKNARVTTIGTQRKGVLNALETVRMARGFLYPPAGFCGKEPTDEALVES</sequence>
<organism evidence="2 3">
    <name type="scientific">Escallonia rubra</name>
    <dbReference type="NCBI Taxonomy" id="112253"/>
    <lineage>
        <taxon>Eukaryota</taxon>
        <taxon>Viridiplantae</taxon>
        <taxon>Streptophyta</taxon>
        <taxon>Embryophyta</taxon>
        <taxon>Tracheophyta</taxon>
        <taxon>Spermatophyta</taxon>
        <taxon>Magnoliopsida</taxon>
        <taxon>eudicotyledons</taxon>
        <taxon>Gunneridae</taxon>
        <taxon>Pentapetalae</taxon>
        <taxon>asterids</taxon>
        <taxon>campanulids</taxon>
        <taxon>Escalloniales</taxon>
        <taxon>Escalloniaceae</taxon>
        <taxon>Escallonia</taxon>
    </lineage>
</organism>
<keyword evidence="3" id="KW-1185">Reference proteome</keyword>
<protein>
    <submittedName>
        <fullName evidence="2">Uncharacterized protein</fullName>
    </submittedName>
</protein>
<comment type="caution">
    <text evidence="2">The sequence shown here is derived from an EMBL/GenBank/DDBJ whole genome shotgun (WGS) entry which is preliminary data.</text>
</comment>
<dbReference type="Proteomes" id="UP001187471">
    <property type="component" value="Unassembled WGS sequence"/>
</dbReference>
<dbReference type="AlphaFoldDB" id="A0AA88R9C7"/>
<name>A0AA88R9C7_9ASTE</name>
<evidence type="ECO:0000313" key="2">
    <source>
        <dbReference type="EMBL" id="KAK2983352.1"/>
    </source>
</evidence>
<evidence type="ECO:0000256" key="1">
    <source>
        <dbReference type="SAM" id="MobiDB-lite"/>
    </source>
</evidence>
<proteinExistence type="predicted"/>
<dbReference type="EMBL" id="JAVXUO010001335">
    <property type="protein sequence ID" value="KAK2983352.1"/>
    <property type="molecule type" value="Genomic_DNA"/>
</dbReference>
<gene>
    <name evidence="2" type="ORF">RJ640_010729</name>
</gene>
<feature type="non-terminal residue" evidence="2">
    <location>
        <position position="1"/>
    </location>
</feature>